<feature type="region of interest" description="Disordered" evidence="10">
    <location>
        <begin position="489"/>
        <end position="510"/>
    </location>
</feature>
<name>A0AAW6ZD90_NEIMU</name>
<dbReference type="SUPFAM" id="SSF56954">
    <property type="entry name" value="Outer membrane efflux proteins (OEP)"/>
    <property type="match status" value="1"/>
</dbReference>
<evidence type="ECO:0000256" key="1">
    <source>
        <dbReference type="ARBA" id="ARBA00004370"/>
    </source>
</evidence>
<comment type="subcellular location">
    <subcellularLocation>
        <location evidence="9">Cell membrane</location>
        <topology evidence="9">Lipid-anchor</topology>
    </subcellularLocation>
    <subcellularLocation>
        <location evidence="1">Membrane</location>
    </subcellularLocation>
</comment>
<dbReference type="Gene3D" id="1.20.1600.10">
    <property type="entry name" value="Outer membrane efflux proteins (OEP)"/>
    <property type="match status" value="1"/>
</dbReference>
<dbReference type="PANTHER" id="PTHR30203">
    <property type="entry name" value="OUTER MEMBRANE CATION EFFLUX PROTEIN"/>
    <property type="match status" value="1"/>
</dbReference>
<reference evidence="11" key="1">
    <citation type="submission" date="2023-05" db="EMBL/GenBank/DDBJ databases">
        <title>Genomic Catalog of Human Bladder Bacteria.</title>
        <authorList>
            <person name="Du J."/>
        </authorList>
    </citation>
    <scope>NUCLEOTIDE SEQUENCE</scope>
    <source>
        <strain evidence="11">UMB7974B</strain>
    </source>
</reference>
<evidence type="ECO:0000256" key="3">
    <source>
        <dbReference type="ARBA" id="ARBA00022452"/>
    </source>
</evidence>
<dbReference type="PROSITE" id="PS51257">
    <property type="entry name" value="PROKAR_LIPOPROTEIN"/>
    <property type="match status" value="1"/>
</dbReference>
<organism evidence="11 12">
    <name type="scientific">Neisseria mucosa</name>
    <dbReference type="NCBI Taxonomy" id="488"/>
    <lineage>
        <taxon>Bacteria</taxon>
        <taxon>Pseudomonadati</taxon>
        <taxon>Pseudomonadota</taxon>
        <taxon>Betaproteobacteria</taxon>
        <taxon>Neisseriales</taxon>
        <taxon>Neisseriaceae</taxon>
        <taxon>Neisseria</taxon>
    </lineage>
</organism>
<evidence type="ECO:0000256" key="6">
    <source>
        <dbReference type="ARBA" id="ARBA00023136"/>
    </source>
</evidence>
<keyword evidence="6 9" id="KW-0472">Membrane</keyword>
<dbReference type="InterPro" id="IPR003423">
    <property type="entry name" value="OMP_efflux"/>
</dbReference>
<evidence type="ECO:0000313" key="11">
    <source>
        <dbReference type="EMBL" id="MDK8361026.1"/>
    </source>
</evidence>
<sequence>MKVNPYKQGICIATAILLAACAQFGKQAPLEEPTNYGLSEGKSAAMVQDAWWMQLNDQKLNRLVALSIRNAPDLRIAKARFEQAQAQLGITEAASKMQIGLSARGAGAYVAPKPSSGHIDTDHTLLLANTTLQGTWSFDFWGKNRKQAASILGKRKAILYEAHQTRIDIANAVASQYFTWQMLLIQQNLLSERMETADKMQQLIRRRINARLASAESLYPVEMQQQSMQLEKLELERRIAKVRHALAILSGTTPDGLSLYMPEKMAAVPVVPINKIHADLLGSRPDIASQKAMLESRFNTVKATEAEFYPNIELKVLAGLAHIDAFNVVRGRTSGMIGVLPALNLPIFTSGALQSKLAGRRAEYNEQVALYDRTVLNAMRAAADAVVDYQNMQKRQSVWEKMQETAERTVRNANSRVNAGLDNGLSALQKQNELLQLKMQKAQYQAESLIAWSNLNTQLGGGFKLEPLGRNVSKKVQVKRYAEEINGSLRPLQNSTKSPKFPSRHLGDFS</sequence>
<comment type="similarity">
    <text evidence="2 9">Belongs to the outer membrane factor (OMF) (TC 1.B.17) family.</text>
</comment>
<comment type="caution">
    <text evidence="11">The sequence shown here is derived from an EMBL/GenBank/DDBJ whole genome shotgun (WGS) entry which is preliminary data.</text>
</comment>
<evidence type="ECO:0000256" key="7">
    <source>
        <dbReference type="ARBA" id="ARBA00023139"/>
    </source>
</evidence>
<dbReference type="GO" id="GO:0005886">
    <property type="term" value="C:plasma membrane"/>
    <property type="evidence" value="ECO:0007669"/>
    <property type="project" value="UniProtKB-SubCell"/>
</dbReference>
<dbReference type="EMBL" id="JASPBL010000007">
    <property type="protein sequence ID" value="MDK8361026.1"/>
    <property type="molecule type" value="Genomic_DNA"/>
</dbReference>
<evidence type="ECO:0000256" key="9">
    <source>
        <dbReference type="RuleBase" id="RU362097"/>
    </source>
</evidence>
<dbReference type="RefSeq" id="WP_285045445.1">
    <property type="nucleotide sequence ID" value="NZ_JASOLC010000007.1"/>
</dbReference>
<keyword evidence="3 9" id="KW-1134">Transmembrane beta strand</keyword>
<evidence type="ECO:0000256" key="8">
    <source>
        <dbReference type="ARBA" id="ARBA00023288"/>
    </source>
</evidence>
<keyword evidence="4 9" id="KW-0812">Transmembrane</keyword>
<dbReference type="PANTHER" id="PTHR30203:SF20">
    <property type="entry name" value="MULTIDRUG RESISTANCE OUTER MEMBRANE PROTEIN MDTP-RELATED"/>
    <property type="match status" value="1"/>
</dbReference>
<dbReference type="Gene3D" id="2.20.200.10">
    <property type="entry name" value="Outer membrane efflux proteins (OEP)"/>
    <property type="match status" value="1"/>
</dbReference>
<dbReference type="GO" id="GO:0015562">
    <property type="term" value="F:efflux transmembrane transporter activity"/>
    <property type="evidence" value="ECO:0007669"/>
    <property type="project" value="InterPro"/>
</dbReference>
<evidence type="ECO:0000256" key="10">
    <source>
        <dbReference type="SAM" id="MobiDB-lite"/>
    </source>
</evidence>
<dbReference type="AlphaFoldDB" id="A0AAW6ZD90"/>
<evidence type="ECO:0000256" key="4">
    <source>
        <dbReference type="ARBA" id="ARBA00022692"/>
    </source>
</evidence>
<keyword evidence="8 9" id="KW-0449">Lipoprotein</keyword>
<evidence type="ECO:0000256" key="5">
    <source>
        <dbReference type="ARBA" id="ARBA00022729"/>
    </source>
</evidence>
<evidence type="ECO:0000256" key="2">
    <source>
        <dbReference type="ARBA" id="ARBA00007613"/>
    </source>
</evidence>
<dbReference type="InterPro" id="IPR010131">
    <property type="entry name" value="MdtP/NodT-like"/>
</dbReference>
<proteinExistence type="inferred from homology"/>
<accession>A0AAW6ZD90</accession>
<evidence type="ECO:0000313" key="12">
    <source>
        <dbReference type="Proteomes" id="UP001240589"/>
    </source>
</evidence>
<protein>
    <submittedName>
        <fullName evidence="11">Efflux transporter outer membrane subunit</fullName>
    </submittedName>
</protein>
<gene>
    <name evidence="11" type="ORF">QP792_02145</name>
</gene>
<keyword evidence="5" id="KW-0732">Signal</keyword>
<dbReference type="NCBIfam" id="TIGR01845">
    <property type="entry name" value="outer_NodT"/>
    <property type="match status" value="1"/>
</dbReference>
<dbReference type="Proteomes" id="UP001240589">
    <property type="component" value="Unassembled WGS sequence"/>
</dbReference>
<dbReference type="Pfam" id="PF02321">
    <property type="entry name" value="OEP"/>
    <property type="match status" value="2"/>
</dbReference>
<keyword evidence="7 9" id="KW-0564">Palmitate</keyword>